<evidence type="ECO:0000256" key="2">
    <source>
        <dbReference type="ARBA" id="ARBA00022679"/>
    </source>
</evidence>
<feature type="binding site" evidence="8">
    <location>
        <position position="167"/>
    </location>
    <ligand>
        <name>substrate</name>
    </ligand>
</feature>
<dbReference type="HAMAP" id="MF_01445">
    <property type="entry name" value="TsaD"/>
    <property type="match status" value="1"/>
</dbReference>
<feature type="domain" description="Gcp-like" evidence="9">
    <location>
        <begin position="24"/>
        <end position="321"/>
    </location>
</feature>
<dbReference type="InterPro" id="IPR000905">
    <property type="entry name" value="Gcp-like_dom"/>
</dbReference>
<dbReference type="GO" id="GO:0002949">
    <property type="term" value="P:tRNA threonylcarbamoyladenosine modification"/>
    <property type="evidence" value="ECO:0007669"/>
    <property type="project" value="UniProtKB-UniRule"/>
</dbReference>
<evidence type="ECO:0000256" key="6">
    <source>
        <dbReference type="ARBA" id="ARBA00023315"/>
    </source>
</evidence>
<evidence type="ECO:0000259" key="9">
    <source>
        <dbReference type="Pfam" id="PF00814"/>
    </source>
</evidence>
<feature type="binding site" evidence="8">
    <location>
        <position position="115"/>
    </location>
    <ligand>
        <name>Fe cation</name>
        <dbReference type="ChEBI" id="CHEBI:24875"/>
    </ligand>
</feature>
<keyword evidence="1 8" id="KW-0963">Cytoplasm</keyword>
<name>A0A975DAK0_9GAMM</name>
<evidence type="ECO:0000256" key="4">
    <source>
        <dbReference type="ARBA" id="ARBA00022723"/>
    </source>
</evidence>
<gene>
    <name evidence="8 10" type="primary">tsaD</name>
    <name evidence="10" type="ORF">J1N51_13050</name>
</gene>
<dbReference type="InterPro" id="IPR043129">
    <property type="entry name" value="ATPase_NBD"/>
</dbReference>
<sequence>MLVLAIESSCDETGVALYDTERGLLGHEVFSQIKIHADYGGVVPELASRDHVRKTIPLIRSLMQSHQVESKDIAAIAYTAGPGLVGALMVGACIAKSLAFAWGIPAIEVHHMEGHLLAPMLEEQQPEFPFVALLVSGGHTQLVEVQGIGEYQILGESIDDAAGEAFDKTAKLLGLDYPGGPMLAKLATKGEPGKYVFPRPMTDRPGLDFSFSGLKTAAANAIRAEGIHLAGGQSSQDDLPENAEQIKADIAHAFQQAVVDTIVIKCRRAVQQTGIKTLVIAGGVSANTELREKLEVLMKKQGGQVFYPRPEFCTDNGAMIAVAGAQRLHQGTTELKVKAKPRWSIEELPAL</sequence>
<keyword evidence="2 8" id="KW-0808">Transferase</keyword>
<comment type="similarity">
    <text evidence="8">Belongs to the KAE1 / TsaD family.</text>
</comment>
<dbReference type="CDD" id="cd24133">
    <property type="entry name" value="ASKHA_NBD_TsaD_bac"/>
    <property type="match status" value="1"/>
</dbReference>
<feature type="binding site" evidence="8">
    <location>
        <position position="315"/>
    </location>
    <ligand>
        <name>Fe cation</name>
        <dbReference type="ChEBI" id="CHEBI:24875"/>
    </ligand>
</feature>
<dbReference type="Gene3D" id="3.30.420.40">
    <property type="match status" value="2"/>
</dbReference>
<dbReference type="FunFam" id="3.30.420.40:FF:000031">
    <property type="entry name" value="tRNA N6-adenosine threonylcarbamoyltransferase"/>
    <property type="match status" value="1"/>
</dbReference>
<dbReference type="KEGG" id="psym:J1N51_13050"/>
<dbReference type="NCBIfam" id="TIGR03723">
    <property type="entry name" value="T6A_TsaD_YgjD"/>
    <property type="match status" value="1"/>
</dbReference>
<dbReference type="InterPro" id="IPR017861">
    <property type="entry name" value="KAE1/TsaD"/>
</dbReference>
<comment type="function">
    <text evidence="8">Required for the formation of a threonylcarbamoyl group on adenosine at position 37 (t(6)A37) in tRNAs that read codons beginning with adenine. Is involved in the transfer of the threonylcarbamoyl moiety of threonylcarbamoyl-AMP (TC-AMP) to the N6 group of A37, together with TsaE and TsaB. TsaD likely plays a direct catalytic role in this reaction.</text>
</comment>
<comment type="cofactor">
    <cofactor evidence="8">
        <name>Fe(2+)</name>
        <dbReference type="ChEBI" id="CHEBI:29033"/>
    </cofactor>
    <text evidence="8">Binds 1 Fe(2+) ion per subunit.</text>
</comment>
<keyword evidence="4 8" id="KW-0479">Metal-binding</keyword>
<feature type="binding site" evidence="8">
    <location>
        <position position="287"/>
    </location>
    <ligand>
        <name>substrate</name>
    </ligand>
</feature>
<dbReference type="GO" id="GO:0005506">
    <property type="term" value="F:iron ion binding"/>
    <property type="evidence" value="ECO:0007669"/>
    <property type="project" value="UniProtKB-UniRule"/>
</dbReference>
<comment type="catalytic activity">
    <reaction evidence="7 8">
        <text>L-threonylcarbamoyladenylate + adenosine(37) in tRNA = N(6)-L-threonylcarbamoyladenosine(37) in tRNA + AMP + H(+)</text>
        <dbReference type="Rhea" id="RHEA:37059"/>
        <dbReference type="Rhea" id="RHEA-COMP:10162"/>
        <dbReference type="Rhea" id="RHEA-COMP:10163"/>
        <dbReference type="ChEBI" id="CHEBI:15378"/>
        <dbReference type="ChEBI" id="CHEBI:73682"/>
        <dbReference type="ChEBI" id="CHEBI:74411"/>
        <dbReference type="ChEBI" id="CHEBI:74418"/>
        <dbReference type="ChEBI" id="CHEBI:456215"/>
        <dbReference type="EC" id="2.3.1.234"/>
    </reaction>
</comment>
<evidence type="ECO:0000256" key="5">
    <source>
        <dbReference type="ARBA" id="ARBA00023004"/>
    </source>
</evidence>
<dbReference type="PANTHER" id="PTHR11735:SF6">
    <property type="entry name" value="TRNA N6-ADENOSINE THREONYLCARBAMOYLTRANSFERASE, MITOCHONDRIAL"/>
    <property type="match status" value="1"/>
</dbReference>
<dbReference type="PROSITE" id="PS01016">
    <property type="entry name" value="GLYCOPROTEASE"/>
    <property type="match status" value="1"/>
</dbReference>
<feature type="binding site" evidence="8">
    <location>
        <position position="111"/>
    </location>
    <ligand>
        <name>Fe cation</name>
        <dbReference type="ChEBI" id="CHEBI:24875"/>
    </ligand>
</feature>
<reference evidence="10" key="1">
    <citation type="submission" date="2021-03" db="EMBL/GenBank/DDBJ databases">
        <title>Description of Psychrosphaera ytuae sp. nov. isolated from deep sea sediment of South China Sea.</title>
        <authorList>
            <person name="Zhang J."/>
            <person name="Xu X.-D."/>
        </authorList>
    </citation>
    <scope>NUCLEOTIDE SEQUENCE</scope>
    <source>
        <strain evidence="10">MTZ26</strain>
    </source>
</reference>
<dbReference type="EMBL" id="CP072110">
    <property type="protein sequence ID" value="QTH63635.1"/>
    <property type="molecule type" value="Genomic_DNA"/>
</dbReference>
<evidence type="ECO:0000256" key="3">
    <source>
        <dbReference type="ARBA" id="ARBA00022694"/>
    </source>
</evidence>
<feature type="binding site" evidence="8">
    <location>
        <position position="180"/>
    </location>
    <ligand>
        <name>substrate</name>
    </ligand>
</feature>
<evidence type="ECO:0000256" key="8">
    <source>
        <dbReference type="HAMAP-Rule" id="MF_01445"/>
    </source>
</evidence>
<feature type="binding site" evidence="8">
    <location>
        <begin position="134"/>
        <end position="138"/>
    </location>
    <ligand>
        <name>substrate</name>
    </ligand>
</feature>
<dbReference type="Proteomes" id="UP000682739">
    <property type="component" value="Chromosome"/>
</dbReference>
<evidence type="ECO:0000256" key="7">
    <source>
        <dbReference type="ARBA" id="ARBA00048117"/>
    </source>
</evidence>
<dbReference type="PANTHER" id="PTHR11735">
    <property type="entry name" value="TRNA N6-ADENOSINE THREONYLCARBAMOYLTRANSFERASE"/>
    <property type="match status" value="1"/>
</dbReference>
<dbReference type="AlphaFoldDB" id="A0A975DAK0"/>
<organism evidence="10 11">
    <name type="scientific">Psychrosphaera ytuae</name>
    <dbReference type="NCBI Taxonomy" id="2820710"/>
    <lineage>
        <taxon>Bacteria</taxon>
        <taxon>Pseudomonadati</taxon>
        <taxon>Pseudomonadota</taxon>
        <taxon>Gammaproteobacteria</taxon>
        <taxon>Alteromonadales</taxon>
        <taxon>Pseudoalteromonadaceae</taxon>
        <taxon>Psychrosphaera</taxon>
    </lineage>
</organism>
<protein>
    <recommendedName>
        <fullName evidence="8">tRNA N6-adenosine threonylcarbamoyltransferase</fullName>
        <ecNumber evidence="8">2.3.1.234</ecNumber>
    </recommendedName>
    <alternativeName>
        <fullName evidence="8">N6-L-threonylcarbamoyladenine synthase</fullName>
        <shortName evidence="8">t(6)A synthase</shortName>
    </alternativeName>
    <alternativeName>
        <fullName evidence="8">t(6)A37 threonylcarbamoyladenosine biosynthesis protein TsaD</fullName>
    </alternativeName>
    <alternativeName>
        <fullName evidence="8">tRNA threonylcarbamoyladenosine biosynthesis protein TsaD</fullName>
    </alternativeName>
</protein>
<evidence type="ECO:0000313" key="10">
    <source>
        <dbReference type="EMBL" id="QTH63635.1"/>
    </source>
</evidence>
<keyword evidence="6 8" id="KW-0012">Acyltransferase</keyword>
<keyword evidence="3 8" id="KW-0819">tRNA processing</keyword>
<keyword evidence="5 8" id="KW-0408">Iron</keyword>
<comment type="subcellular location">
    <subcellularLocation>
        <location evidence="8">Cytoplasm</location>
    </subcellularLocation>
</comment>
<dbReference type="InterPro" id="IPR022450">
    <property type="entry name" value="TsaD"/>
</dbReference>
<keyword evidence="11" id="KW-1185">Reference proteome</keyword>
<dbReference type="RefSeq" id="WP_208831690.1">
    <property type="nucleotide sequence ID" value="NZ_CP072110.1"/>
</dbReference>
<proteinExistence type="inferred from homology"/>
<dbReference type="GO" id="GO:0061711">
    <property type="term" value="F:tRNA N(6)-L-threonylcarbamoyladenine synthase activity"/>
    <property type="evidence" value="ECO:0007669"/>
    <property type="project" value="UniProtKB-EC"/>
</dbReference>
<evidence type="ECO:0000313" key="11">
    <source>
        <dbReference type="Proteomes" id="UP000682739"/>
    </source>
</evidence>
<comment type="caution">
    <text evidence="8">Lacks conserved residue(s) required for the propagation of feature annotation.</text>
</comment>
<dbReference type="Pfam" id="PF00814">
    <property type="entry name" value="TsaD"/>
    <property type="match status" value="1"/>
</dbReference>
<evidence type="ECO:0000256" key="1">
    <source>
        <dbReference type="ARBA" id="ARBA00022490"/>
    </source>
</evidence>
<dbReference type="PRINTS" id="PR00789">
    <property type="entry name" value="OSIALOPTASE"/>
</dbReference>
<dbReference type="GO" id="GO:0005737">
    <property type="term" value="C:cytoplasm"/>
    <property type="evidence" value="ECO:0007669"/>
    <property type="project" value="UniProtKB-SubCell"/>
</dbReference>
<dbReference type="NCBIfam" id="TIGR00329">
    <property type="entry name" value="gcp_kae1"/>
    <property type="match status" value="1"/>
</dbReference>
<dbReference type="InterPro" id="IPR017860">
    <property type="entry name" value="Peptidase_M22_CS"/>
</dbReference>
<dbReference type="SUPFAM" id="SSF53067">
    <property type="entry name" value="Actin-like ATPase domain"/>
    <property type="match status" value="2"/>
</dbReference>
<accession>A0A975DAK0</accession>
<dbReference type="EC" id="2.3.1.234" evidence="8"/>